<gene>
    <name evidence="1" type="ORF">EYF80_003568</name>
</gene>
<organism evidence="1 2">
    <name type="scientific">Liparis tanakae</name>
    <name type="common">Tanaka's snailfish</name>
    <dbReference type="NCBI Taxonomy" id="230148"/>
    <lineage>
        <taxon>Eukaryota</taxon>
        <taxon>Metazoa</taxon>
        <taxon>Chordata</taxon>
        <taxon>Craniata</taxon>
        <taxon>Vertebrata</taxon>
        <taxon>Euteleostomi</taxon>
        <taxon>Actinopterygii</taxon>
        <taxon>Neopterygii</taxon>
        <taxon>Teleostei</taxon>
        <taxon>Neoteleostei</taxon>
        <taxon>Acanthomorphata</taxon>
        <taxon>Eupercaria</taxon>
        <taxon>Perciformes</taxon>
        <taxon>Cottioidei</taxon>
        <taxon>Cottales</taxon>
        <taxon>Liparidae</taxon>
        <taxon>Liparis</taxon>
    </lineage>
</organism>
<name>A0A4Z2J8B8_9TELE</name>
<evidence type="ECO:0000313" key="1">
    <source>
        <dbReference type="EMBL" id="TNN86151.1"/>
    </source>
</evidence>
<protein>
    <submittedName>
        <fullName evidence="1">Uncharacterized protein</fullName>
    </submittedName>
</protein>
<dbReference type="AlphaFoldDB" id="A0A4Z2J8B8"/>
<evidence type="ECO:0000313" key="2">
    <source>
        <dbReference type="Proteomes" id="UP000314294"/>
    </source>
</evidence>
<proteinExistence type="predicted"/>
<dbReference type="Proteomes" id="UP000314294">
    <property type="component" value="Unassembled WGS sequence"/>
</dbReference>
<sequence length="88" mass="9645">MAVDFERTAGCTFDEDSDPGLPLVALMIQGPDELLHNMPWLMLTSERQPATRSDAGRSTRGYLVVPVLHFSGGWGVVVAFPGRIFALR</sequence>
<comment type="caution">
    <text evidence="1">The sequence shown here is derived from an EMBL/GenBank/DDBJ whole genome shotgun (WGS) entry which is preliminary data.</text>
</comment>
<reference evidence="1 2" key="1">
    <citation type="submission" date="2019-03" db="EMBL/GenBank/DDBJ databases">
        <title>First draft genome of Liparis tanakae, snailfish: a comprehensive survey of snailfish specific genes.</title>
        <authorList>
            <person name="Kim W."/>
            <person name="Song I."/>
            <person name="Jeong J.-H."/>
            <person name="Kim D."/>
            <person name="Kim S."/>
            <person name="Ryu S."/>
            <person name="Song J.Y."/>
            <person name="Lee S.K."/>
        </authorList>
    </citation>
    <scope>NUCLEOTIDE SEQUENCE [LARGE SCALE GENOMIC DNA]</scope>
    <source>
        <tissue evidence="1">Muscle</tissue>
    </source>
</reference>
<accession>A0A4Z2J8B8</accession>
<keyword evidence="2" id="KW-1185">Reference proteome</keyword>
<dbReference type="EMBL" id="SRLO01000017">
    <property type="protein sequence ID" value="TNN86151.1"/>
    <property type="molecule type" value="Genomic_DNA"/>
</dbReference>